<keyword evidence="4 6" id="KW-1133">Transmembrane helix</keyword>
<dbReference type="NCBIfam" id="TIGR00374">
    <property type="entry name" value="flippase-like domain"/>
    <property type="match status" value="1"/>
</dbReference>
<feature type="transmembrane region" description="Helical" evidence="6">
    <location>
        <begin position="199"/>
        <end position="219"/>
    </location>
</feature>
<feature type="transmembrane region" description="Helical" evidence="6">
    <location>
        <begin position="50"/>
        <end position="68"/>
    </location>
</feature>
<dbReference type="PANTHER" id="PTHR40277">
    <property type="entry name" value="BLL5419 PROTEIN"/>
    <property type="match status" value="1"/>
</dbReference>
<dbReference type="EMBL" id="CAEZTG010000065">
    <property type="protein sequence ID" value="CAB4565333.1"/>
    <property type="molecule type" value="Genomic_DNA"/>
</dbReference>
<dbReference type="AlphaFoldDB" id="A0A6J6DT50"/>
<name>A0A6J6DT50_9ZZZZ</name>
<comment type="subcellular location">
    <subcellularLocation>
        <location evidence="1">Cell membrane</location>
        <topology evidence="1">Multi-pass membrane protein</topology>
    </subcellularLocation>
</comment>
<feature type="transmembrane region" description="Helical" evidence="6">
    <location>
        <begin position="121"/>
        <end position="142"/>
    </location>
</feature>
<evidence type="ECO:0000256" key="1">
    <source>
        <dbReference type="ARBA" id="ARBA00004651"/>
    </source>
</evidence>
<dbReference type="InterPro" id="IPR022791">
    <property type="entry name" value="L-PG_synthase/AglD"/>
</dbReference>
<sequence length="364" mass="38973">MNSPHRPTAFGPQDGDGAEPGLGDIASVSVEGLIDAVETAGTKTERRHRWALPLRIAVSLLMLGVLWWKFPEISWADLIPSWDLSTFLWLLSATAMTFVGIVLSAVRWQSVLRALRLRERLRVLVPLYFAGQFVSNVLPTTIGGDVLRVSRLSKINGEPETTFASVALERLTGWLVLPLITFFGLVINPGLRELGRATLLALAVALVTLIALVVVLLAANHPRLGGRFASTDGWRRFVNAVHRSVTELRRQPLAAFSILAAGLVYQVALCLAALMVAAALGFSWLGLTALLAFYPAVLILQVLPIGIAGLGVRESAFVLFLVPLGVPAEKAVALGLVLYAINVIASLFGAPAFVVGGRKAPVTA</sequence>
<evidence type="ECO:0000256" key="4">
    <source>
        <dbReference type="ARBA" id="ARBA00022989"/>
    </source>
</evidence>
<organism evidence="7">
    <name type="scientific">freshwater metagenome</name>
    <dbReference type="NCBI Taxonomy" id="449393"/>
    <lineage>
        <taxon>unclassified sequences</taxon>
        <taxon>metagenomes</taxon>
        <taxon>ecological metagenomes</taxon>
    </lineage>
</organism>
<feature type="transmembrane region" description="Helical" evidence="6">
    <location>
        <begin position="162"/>
        <end position="187"/>
    </location>
</feature>
<feature type="transmembrane region" description="Helical" evidence="6">
    <location>
        <begin position="289"/>
        <end position="312"/>
    </location>
</feature>
<protein>
    <submittedName>
        <fullName evidence="7">Unannotated protein</fullName>
    </submittedName>
</protein>
<dbReference type="EMBL" id="CAEZVV010000053">
    <property type="protein sequence ID" value="CAB4645391.1"/>
    <property type="molecule type" value="Genomic_DNA"/>
</dbReference>
<dbReference type="PANTHER" id="PTHR40277:SF1">
    <property type="entry name" value="BLL5419 PROTEIN"/>
    <property type="match status" value="1"/>
</dbReference>
<evidence type="ECO:0000256" key="2">
    <source>
        <dbReference type="ARBA" id="ARBA00022475"/>
    </source>
</evidence>
<dbReference type="EMBL" id="CAEZTR010000078">
    <property type="protein sequence ID" value="CAB4581809.1"/>
    <property type="molecule type" value="Genomic_DNA"/>
</dbReference>
<dbReference type="GO" id="GO:0005886">
    <property type="term" value="C:plasma membrane"/>
    <property type="evidence" value="ECO:0007669"/>
    <property type="project" value="UniProtKB-SubCell"/>
</dbReference>
<gene>
    <name evidence="7" type="ORF">UFOPK1603_00851</name>
    <name evidence="8" type="ORF">UFOPK1711_01252</name>
    <name evidence="9" type="ORF">UFOPK2143_00966</name>
</gene>
<feature type="transmembrane region" description="Helical" evidence="6">
    <location>
        <begin position="253"/>
        <end position="282"/>
    </location>
</feature>
<reference evidence="7" key="1">
    <citation type="submission" date="2020-05" db="EMBL/GenBank/DDBJ databases">
        <authorList>
            <person name="Chiriac C."/>
            <person name="Salcher M."/>
            <person name="Ghai R."/>
            <person name="Kavagutti S V."/>
        </authorList>
    </citation>
    <scope>NUCLEOTIDE SEQUENCE</scope>
</reference>
<evidence type="ECO:0000313" key="7">
    <source>
        <dbReference type="EMBL" id="CAB4565333.1"/>
    </source>
</evidence>
<keyword evidence="3 6" id="KW-0812">Transmembrane</keyword>
<evidence type="ECO:0000313" key="9">
    <source>
        <dbReference type="EMBL" id="CAB4645391.1"/>
    </source>
</evidence>
<feature type="transmembrane region" description="Helical" evidence="6">
    <location>
        <begin position="88"/>
        <end position="109"/>
    </location>
</feature>
<proteinExistence type="predicted"/>
<feature type="transmembrane region" description="Helical" evidence="6">
    <location>
        <begin position="332"/>
        <end position="355"/>
    </location>
</feature>
<keyword evidence="2" id="KW-1003">Cell membrane</keyword>
<accession>A0A6J6DT50</accession>
<evidence type="ECO:0000313" key="8">
    <source>
        <dbReference type="EMBL" id="CAB4581809.1"/>
    </source>
</evidence>
<evidence type="ECO:0000256" key="5">
    <source>
        <dbReference type="ARBA" id="ARBA00023136"/>
    </source>
</evidence>
<dbReference type="Pfam" id="PF03706">
    <property type="entry name" value="LPG_synthase_TM"/>
    <property type="match status" value="1"/>
</dbReference>
<evidence type="ECO:0000256" key="3">
    <source>
        <dbReference type="ARBA" id="ARBA00022692"/>
    </source>
</evidence>
<evidence type="ECO:0000256" key="6">
    <source>
        <dbReference type="SAM" id="Phobius"/>
    </source>
</evidence>
<keyword evidence="5 6" id="KW-0472">Membrane</keyword>